<feature type="domain" description="NADH:quinone oxidoreductase/Mrp antiporter transmembrane" evidence="19">
    <location>
        <begin position="50"/>
        <end position="271"/>
    </location>
</feature>
<dbReference type="PRINTS" id="PR01436">
    <property type="entry name" value="NADHDHGNASE2"/>
</dbReference>
<evidence type="ECO:0000256" key="6">
    <source>
        <dbReference type="ARBA" id="ARBA00022448"/>
    </source>
</evidence>
<keyword evidence="8 18" id="KW-0812">Transmembrane</keyword>
<evidence type="ECO:0000256" key="18">
    <source>
        <dbReference type="RuleBase" id="RU003403"/>
    </source>
</evidence>
<feature type="transmembrane region" description="Helical" evidence="18">
    <location>
        <begin position="305"/>
        <end position="328"/>
    </location>
</feature>
<comment type="catalytic activity">
    <reaction evidence="17 18">
        <text>a ubiquinone + NADH + 5 H(+)(in) = a ubiquinol + NAD(+) + 4 H(+)(out)</text>
        <dbReference type="Rhea" id="RHEA:29091"/>
        <dbReference type="Rhea" id="RHEA-COMP:9565"/>
        <dbReference type="Rhea" id="RHEA-COMP:9566"/>
        <dbReference type="ChEBI" id="CHEBI:15378"/>
        <dbReference type="ChEBI" id="CHEBI:16389"/>
        <dbReference type="ChEBI" id="CHEBI:17976"/>
        <dbReference type="ChEBI" id="CHEBI:57540"/>
        <dbReference type="ChEBI" id="CHEBI:57945"/>
        <dbReference type="EC" id="7.1.1.2"/>
    </reaction>
</comment>
<name>A0AA96Q4C4_9HYME</name>
<evidence type="ECO:0000256" key="14">
    <source>
        <dbReference type="ARBA" id="ARBA00023075"/>
    </source>
</evidence>
<protein>
    <recommendedName>
        <fullName evidence="5 18">NADH-ubiquinone oxidoreductase chain 2</fullName>
        <ecNumber evidence="4 18">7.1.1.2</ecNumber>
    </recommendedName>
</protein>
<evidence type="ECO:0000256" key="7">
    <source>
        <dbReference type="ARBA" id="ARBA00022660"/>
    </source>
</evidence>
<keyword evidence="10 18" id="KW-1278">Translocase</keyword>
<keyword evidence="11 18" id="KW-0249">Electron transport</keyword>
<keyword evidence="6" id="KW-0813">Transport</keyword>
<evidence type="ECO:0000259" key="19">
    <source>
        <dbReference type="Pfam" id="PF00361"/>
    </source>
</evidence>
<keyword evidence="9 18" id="KW-0999">Mitochondrion inner membrane</keyword>
<evidence type="ECO:0000256" key="11">
    <source>
        <dbReference type="ARBA" id="ARBA00022982"/>
    </source>
</evidence>
<dbReference type="EMBL" id="OR525636">
    <property type="protein sequence ID" value="WNV65522.1"/>
    <property type="molecule type" value="Genomic_DNA"/>
</dbReference>
<keyword evidence="14 18" id="KW-0830">Ubiquinone</keyword>
<reference evidence="20" key="1">
    <citation type="submission" date="2023-09" db="EMBL/GenBank/DDBJ databases">
        <title>The complete mitochondrial genome of Cyanopterus ninghais.</title>
        <authorList>
            <person name="Wang S."/>
            <person name="Wei K."/>
        </authorList>
    </citation>
    <scope>NUCLEOTIDE SEQUENCE</scope>
</reference>
<dbReference type="Pfam" id="PF00361">
    <property type="entry name" value="Proton_antipo_M"/>
    <property type="match status" value="1"/>
</dbReference>
<evidence type="ECO:0000256" key="3">
    <source>
        <dbReference type="ARBA" id="ARBA00007012"/>
    </source>
</evidence>
<keyword evidence="7 18" id="KW-0679">Respiratory chain</keyword>
<dbReference type="GO" id="GO:0008137">
    <property type="term" value="F:NADH dehydrogenase (ubiquinone) activity"/>
    <property type="evidence" value="ECO:0007669"/>
    <property type="project" value="UniProtKB-EC"/>
</dbReference>
<feature type="transmembrane region" description="Helical" evidence="18">
    <location>
        <begin position="7"/>
        <end position="23"/>
    </location>
</feature>
<evidence type="ECO:0000256" key="16">
    <source>
        <dbReference type="ARBA" id="ARBA00023136"/>
    </source>
</evidence>
<evidence type="ECO:0000256" key="9">
    <source>
        <dbReference type="ARBA" id="ARBA00022792"/>
    </source>
</evidence>
<dbReference type="InterPro" id="IPR003917">
    <property type="entry name" value="NADH_UbQ_OxRdtase_chain2"/>
</dbReference>
<dbReference type="EC" id="7.1.1.2" evidence="4 18"/>
<evidence type="ECO:0000256" key="13">
    <source>
        <dbReference type="ARBA" id="ARBA00023027"/>
    </source>
</evidence>
<evidence type="ECO:0000256" key="5">
    <source>
        <dbReference type="ARBA" id="ARBA00021008"/>
    </source>
</evidence>
<feature type="transmembrane region" description="Helical" evidence="18">
    <location>
        <begin position="140"/>
        <end position="158"/>
    </location>
</feature>
<dbReference type="GO" id="GO:0005743">
    <property type="term" value="C:mitochondrial inner membrane"/>
    <property type="evidence" value="ECO:0007669"/>
    <property type="project" value="UniProtKB-SubCell"/>
</dbReference>
<dbReference type="GO" id="GO:0006120">
    <property type="term" value="P:mitochondrial electron transport, NADH to ubiquinone"/>
    <property type="evidence" value="ECO:0007669"/>
    <property type="project" value="InterPro"/>
</dbReference>
<keyword evidence="16 18" id="KW-0472">Membrane</keyword>
<dbReference type="InterPro" id="IPR050175">
    <property type="entry name" value="Complex_I_Subunit_2"/>
</dbReference>
<evidence type="ECO:0000256" key="17">
    <source>
        <dbReference type="ARBA" id="ARBA00049551"/>
    </source>
</evidence>
<evidence type="ECO:0000256" key="4">
    <source>
        <dbReference type="ARBA" id="ARBA00012944"/>
    </source>
</evidence>
<keyword evidence="13 18" id="KW-0520">NAD</keyword>
<dbReference type="PANTHER" id="PTHR46552:SF1">
    <property type="entry name" value="NADH-UBIQUINONE OXIDOREDUCTASE CHAIN 2"/>
    <property type="match status" value="1"/>
</dbReference>
<comment type="similarity">
    <text evidence="3 18">Belongs to the complex I subunit 2 family.</text>
</comment>
<evidence type="ECO:0000256" key="10">
    <source>
        <dbReference type="ARBA" id="ARBA00022967"/>
    </source>
</evidence>
<feature type="transmembrane region" description="Helical" evidence="18">
    <location>
        <begin position="262"/>
        <end position="284"/>
    </location>
</feature>
<evidence type="ECO:0000256" key="12">
    <source>
        <dbReference type="ARBA" id="ARBA00022989"/>
    </source>
</evidence>
<dbReference type="PANTHER" id="PTHR46552">
    <property type="entry name" value="NADH-UBIQUINONE OXIDOREDUCTASE CHAIN 2"/>
    <property type="match status" value="1"/>
</dbReference>
<comment type="function">
    <text evidence="1">Core subunit of the mitochondrial membrane respiratory chain NADH dehydrogenase (Complex I) that is believed to belong to the minimal assembly required for catalysis. Complex I functions in the transfer of electrons from NADH to the respiratory chain. The immediate electron acceptor for the enzyme is believed to be ubiquinone.</text>
</comment>
<comment type="subcellular location">
    <subcellularLocation>
        <location evidence="2 18">Mitochondrion inner membrane</location>
        <topology evidence="2 18">Multi-pass membrane protein</topology>
    </subcellularLocation>
</comment>
<comment type="function">
    <text evidence="18">Core subunit of the mitochondrial membrane respiratory chain NADH dehydrogenase (Complex I) which catalyzes electron transfer from NADH through the respiratory chain, using ubiquinone as an electron acceptor. Essential for the catalytic activity and assembly of complex I.</text>
</comment>
<organism evidence="20">
    <name type="scientific">Cyanopterus ninghais</name>
    <dbReference type="NCBI Taxonomy" id="3079913"/>
    <lineage>
        <taxon>Eukaryota</taxon>
        <taxon>Metazoa</taxon>
        <taxon>Ecdysozoa</taxon>
        <taxon>Arthropoda</taxon>
        <taxon>Hexapoda</taxon>
        <taxon>Insecta</taxon>
        <taxon>Pterygota</taxon>
        <taxon>Neoptera</taxon>
        <taxon>Endopterygota</taxon>
        <taxon>Hymenoptera</taxon>
        <taxon>Apocrita</taxon>
        <taxon>Ichneumonoidea</taxon>
        <taxon>Braconidae</taxon>
        <taxon>Braconinae</taxon>
        <taxon>Cyanopterus</taxon>
    </lineage>
</organism>
<gene>
    <name evidence="20" type="primary">ND2</name>
</gene>
<feature type="transmembrane region" description="Helical" evidence="18">
    <location>
        <begin position="229"/>
        <end position="250"/>
    </location>
</feature>
<keyword evidence="15 18" id="KW-0496">Mitochondrion</keyword>
<evidence type="ECO:0000256" key="8">
    <source>
        <dbReference type="ARBA" id="ARBA00022692"/>
    </source>
</evidence>
<accession>A0AA96Q4C4</accession>
<dbReference type="AlphaFoldDB" id="A0AA96Q4C4"/>
<feature type="transmembrane region" description="Helical" evidence="18">
    <location>
        <begin position="29"/>
        <end position="46"/>
    </location>
</feature>
<proteinExistence type="inferred from homology"/>
<evidence type="ECO:0000256" key="15">
    <source>
        <dbReference type="ARBA" id="ARBA00023128"/>
    </source>
</evidence>
<evidence type="ECO:0000256" key="1">
    <source>
        <dbReference type="ARBA" id="ARBA00003257"/>
    </source>
</evidence>
<evidence type="ECO:0000313" key="20">
    <source>
        <dbReference type="EMBL" id="WNV65522.1"/>
    </source>
</evidence>
<feature type="transmembrane region" description="Helical" evidence="18">
    <location>
        <begin position="58"/>
        <end position="78"/>
    </location>
</feature>
<feature type="transmembrane region" description="Helical" evidence="18">
    <location>
        <begin position="189"/>
        <end position="209"/>
    </location>
</feature>
<keyword evidence="12 18" id="KW-1133">Transmembrane helix</keyword>
<geneLocation type="mitochondrion" evidence="20"/>
<evidence type="ECO:0000256" key="2">
    <source>
        <dbReference type="ARBA" id="ARBA00004448"/>
    </source>
</evidence>
<sequence>MLKKYNLLYLMMYMLSSFLIFYMNNYYSMWILMELNLLLFIIFLIMSSKFLGNKIIKYYLINSFGSMIFLFFINMNLFKENLNYFYILNFMMMLKLGMFPFHHWFIDLMINLNWLMCFFLSTWQKLIPLMILMYFYIKNLIILLSIMGSLFSLMMVFNQIYLKKLMGYSSIIHLSWLMLSILLGMKMWMIYFFIYSLTLYFFMIILNMLNFNLINEMYMYMNIYEMKILMFLLILSIGGIPPMFGFLIKMLFLNKMIELMEFFMLMILIFCSLVFLFYYIRLMFNMMMIESFSMKFYLNYLYKKINYNLIFYIMMFLLMNLLMMIFWMF</sequence>
<dbReference type="InterPro" id="IPR001750">
    <property type="entry name" value="ND/Mrp_TM"/>
</dbReference>